<keyword evidence="11" id="KW-1185">Reference proteome</keyword>
<dbReference type="InterPro" id="IPR029054">
    <property type="entry name" value="dUTPase-like"/>
</dbReference>
<dbReference type="GO" id="GO:0006226">
    <property type="term" value="P:dUMP biosynthetic process"/>
    <property type="evidence" value="ECO:0007669"/>
    <property type="project" value="InterPro"/>
</dbReference>
<evidence type="ECO:0000256" key="2">
    <source>
        <dbReference type="ARBA" id="ARBA00012379"/>
    </source>
</evidence>
<evidence type="ECO:0000256" key="3">
    <source>
        <dbReference type="ARBA" id="ARBA00022801"/>
    </source>
</evidence>
<evidence type="ECO:0000313" key="7">
    <source>
        <dbReference type="EMBL" id="ARX71344.1"/>
    </source>
</evidence>
<keyword evidence="4" id="KW-0546">Nucleotide metabolism</keyword>
<dbReference type="EMBL" id="KX859079">
    <property type="protein sequence ID" value="ARX71344.1"/>
    <property type="molecule type" value="Genomic_DNA"/>
</dbReference>
<dbReference type="CDD" id="cd07557">
    <property type="entry name" value="trimeric_dUTPase"/>
    <property type="match status" value="1"/>
</dbReference>
<dbReference type="KEGG" id="vg:20712770"/>
<dbReference type="EMBL" id="KJ406702">
    <property type="protein sequence ID" value="AIS92005.1"/>
    <property type="molecule type" value="Genomic_DNA"/>
</dbReference>
<gene>
    <name evidence="7" type="ORF">EREL_005</name>
</gene>
<reference evidence="6" key="2">
    <citation type="submission" date="2014-02" db="EMBL/GenBank/DDBJ databases">
        <authorList>
            <person name="Ardisson-Araujo D.M.P."/>
            <person name="Melo F.L."/>
            <person name="Andrade M.S."/>
            <person name="Sihler W."/>
            <person name="Bao S.N."/>
            <person name="Ribeiro B.M."/>
            <person name="Souza M.L."/>
        </authorList>
    </citation>
    <scope>NUCLEOTIDE SEQUENCE</scope>
    <source>
        <strain evidence="6">S86</strain>
    </source>
</reference>
<proteinExistence type="inferred from homology"/>
<organism evidence="6 11">
    <name type="scientific">Erinnyis ello granulovirus</name>
    <dbReference type="NCBI Taxonomy" id="307444"/>
    <lineage>
        <taxon>Viruses</taxon>
        <taxon>Viruses incertae sedis</taxon>
        <taxon>Naldaviricetes</taxon>
        <taxon>Lefavirales</taxon>
        <taxon>Baculoviridae</taxon>
        <taxon>Betabaculovirus</taxon>
        <taxon>Betabaculovirus erellonis</taxon>
    </lineage>
</organism>
<dbReference type="EMBL" id="KX859080">
    <property type="protein sequence ID" value="ARX71474.1"/>
    <property type="molecule type" value="Genomic_DNA"/>
</dbReference>
<dbReference type="EC" id="3.6.1.23" evidence="2"/>
<dbReference type="InterPro" id="IPR033704">
    <property type="entry name" value="dUTPase_trimeric"/>
</dbReference>
<dbReference type="GO" id="GO:0004170">
    <property type="term" value="F:dUTP diphosphatase activity"/>
    <property type="evidence" value="ECO:0007669"/>
    <property type="project" value="UniProtKB-EC"/>
</dbReference>
<accession>A0A097DAI2</accession>
<evidence type="ECO:0000259" key="5">
    <source>
        <dbReference type="Pfam" id="PF00692"/>
    </source>
</evidence>
<keyword evidence="3" id="KW-0378">Hydrolase</keyword>
<dbReference type="EMBL" id="KX859081">
    <property type="protein sequence ID" value="ARX71604.1"/>
    <property type="molecule type" value="Genomic_DNA"/>
</dbReference>
<dbReference type="RefSeq" id="YP_009091844.1">
    <property type="nucleotide sequence ID" value="NC_025257.1"/>
</dbReference>
<evidence type="ECO:0000313" key="11">
    <source>
        <dbReference type="Proteomes" id="UP000201628"/>
    </source>
</evidence>
<dbReference type="SUPFAM" id="SSF52540">
    <property type="entry name" value="P-loop containing nucleoside triphosphate hydrolases"/>
    <property type="match status" value="1"/>
</dbReference>
<evidence type="ECO:0000313" key="6">
    <source>
        <dbReference type="EMBL" id="AIS92005.1"/>
    </source>
</evidence>
<dbReference type="GO" id="GO:0000287">
    <property type="term" value="F:magnesium ion binding"/>
    <property type="evidence" value="ECO:0007669"/>
    <property type="project" value="InterPro"/>
</dbReference>
<dbReference type="Proteomes" id="UP000201628">
    <property type="component" value="Segment"/>
</dbReference>
<evidence type="ECO:0000313" key="9">
    <source>
        <dbReference type="EMBL" id="ARX71604.1"/>
    </source>
</evidence>
<dbReference type="Pfam" id="PF00692">
    <property type="entry name" value="dUTPase"/>
    <property type="match status" value="1"/>
</dbReference>
<dbReference type="Gene3D" id="3.40.50.300">
    <property type="entry name" value="P-loop containing nucleotide triphosphate hydrolases"/>
    <property type="match status" value="1"/>
</dbReference>
<dbReference type="PANTHER" id="PTHR11241">
    <property type="entry name" value="DEOXYURIDINE 5'-TRIPHOSPHATE NUCLEOTIDOHYDROLASE"/>
    <property type="match status" value="1"/>
</dbReference>
<dbReference type="InterPro" id="IPR008181">
    <property type="entry name" value="dUTPase"/>
</dbReference>
<name>A0A097DAI2_9BBAC</name>
<feature type="domain" description="dUTPase-like" evidence="5">
    <location>
        <begin position="194"/>
        <end position="316"/>
    </location>
</feature>
<sequence>MKTYICGTACLFKSTIISNLKSQGYKAKVGDYKEACDKYSFLKNKVDDPIMSVIYNAYTILNEKEDAVHDRCVIDAIVYDCLFKNVDVADFSVYMERFKLLNENWLKSNYFLFVVAGDEAKTLERMIKRNNGIDLMTIDYVKKQNMYFTLAANILGKEIIPISDFDDTKIVLNKIKDNHVLKMEKECTLVSGKIKPNYSQDAGIDMYNANDCVLQPNQITKVKLNNRVFIEDGYYGRLVARSSTQFVVIEGIIDVGYTGELFYRAVNIGLEPINLLKDHAYVQLILTPFSKNYKVVDESNIASKKTKRGNKGFGSTS</sequence>
<dbReference type="SUPFAM" id="SSF51283">
    <property type="entry name" value="dUTPase-like"/>
    <property type="match status" value="1"/>
</dbReference>
<dbReference type="EMBL" id="KX859082">
    <property type="protein sequence ID" value="ARX71734.1"/>
    <property type="molecule type" value="Genomic_DNA"/>
</dbReference>
<evidence type="ECO:0000313" key="8">
    <source>
        <dbReference type="EMBL" id="ARX71474.1"/>
    </source>
</evidence>
<evidence type="ECO:0000313" key="10">
    <source>
        <dbReference type="EMBL" id="ARX71734.1"/>
    </source>
</evidence>
<protein>
    <recommendedName>
        <fullName evidence="2">dUTP diphosphatase</fullName>
        <ecNumber evidence="2">3.6.1.23</ecNumber>
    </recommendedName>
</protein>
<dbReference type="Gene3D" id="2.70.40.10">
    <property type="match status" value="1"/>
</dbReference>
<dbReference type="InterPro" id="IPR036157">
    <property type="entry name" value="dUTPase-like_sf"/>
</dbReference>
<evidence type="ECO:0000256" key="1">
    <source>
        <dbReference type="ARBA" id="ARBA00006581"/>
    </source>
</evidence>
<dbReference type="OrthoDB" id="6521at10239"/>
<evidence type="ECO:0000256" key="4">
    <source>
        <dbReference type="ARBA" id="ARBA00023080"/>
    </source>
</evidence>
<dbReference type="GO" id="GO:0046081">
    <property type="term" value="P:dUTP catabolic process"/>
    <property type="evidence" value="ECO:0007669"/>
    <property type="project" value="InterPro"/>
</dbReference>
<comment type="similarity">
    <text evidence="1">Belongs to the dUTPase family.</text>
</comment>
<dbReference type="InterPro" id="IPR027417">
    <property type="entry name" value="P-loop_NTPase"/>
</dbReference>
<reference evidence="6 11" key="1">
    <citation type="journal article" date="2014" name="BMC Genomics">
        <title>Genome sequence of Erinnyis ello granulovirus (ErelGV), a natural cassava hornworm pesticide and the first sequenced sphingid-infecting betabaculovirus.</title>
        <authorList>
            <person name="Ardisson-Araujo D.M."/>
            <person name="de Melo F.L."/>
            <person name="Andrade M.D."/>
            <person name="Sihler W."/>
            <person name="Bao S.N."/>
            <person name="Ribeiro B.M."/>
            <person name="de Souza M.L."/>
        </authorList>
    </citation>
    <scope>NUCLEOTIDE SEQUENCE [LARGE SCALE GENOMIC DNA]</scope>
    <source>
        <strain evidence="6">S86</strain>
    </source>
</reference>
<reference evidence="7" key="3">
    <citation type="submission" date="2016-09" db="EMBL/GenBank/DDBJ databases">
        <title>Genome-wide Diversity of Wild Populations of Erinnyis ello granulovirus (ErelGV).</title>
        <authorList>
            <person name="Brito A.F."/>
            <person name="Melo F.L."/>
            <person name="Ardisson-Araujo D.M.P."/>
            <person name="Sihler W."/>
            <person name="Souza M.L."/>
            <person name="Ribeiro B.M."/>
        </authorList>
    </citation>
    <scope>NUCLEOTIDE SEQUENCE</scope>
    <source>
        <strain evidence="10">ErelGV-00</strain>
        <strain evidence="7">ErelGV-94</strain>
        <strain evidence="8">ErelGV-98</strain>
        <strain evidence="9">ErelGV-99</strain>
    </source>
</reference>
<dbReference type="PANTHER" id="PTHR11241:SF0">
    <property type="entry name" value="DEOXYURIDINE 5'-TRIPHOSPHATE NUCLEOTIDOHYDROLASE"/>
    <property type="match status" value="1"/>
</dbReference>